<keyword evidence="3" id="KW-1185">Reference proteome</keyword>
<dbReference type="Gene3D" id="1.10.390.10">
    <property type="entry name" value="Neutral Protease Domain 2"/>
    <property type="match status" value="1"/>
</dbReference>
<dbReference type="SUPFAM" id="SSF82171">
    <property type="entry name" value="DPP6 N-terminal domain-like"/>
    <property type="match status" value="1"/>
</dbReference>
<dbReference type="Gene3D" id="2.40.160.50">
    <property type="entry name" value="membrane protein fhac: a member of the omp85/tpsb transporter family"/>
    <property type="match status" value="1"/>
</dbReference>
<accession>A0A2T3N4A8</accession>
<sequence>MTRTLLALSIAGILTAGSMAAFAVHAEPVAWDQHDEVWLTQQTEHFKLNFRQGHEAQANRALDIAEQVHSELKPFFGKAPATRTEIVLVDEYDFSNGWATPLPFAQIRLIMSPPEDVNSLENNDEWMHMLIRHEYAHIMHMEMGEGAVKVFRSIFGRNPFLFPHALTPSFLVEGLAVYLETNKDLGYGRLQGSHYAMEMRMEVASGDVKDLSEVAVATRKWPSGYYYLYGAYFIEYLSNTYGEDKLQAFLQNYSRKLLPYFLLQSSAKKAFGKDFDTLWSDFQTYLNDKYDNDLTQMVDQAVSGKALLTAPFLQVTASSPNGLLVDVNNGEDRNVITQINGSEGEWKTLSREKNIIAMDCDANNGLVVSRLNTYADGRVLADLYLYQDEQWTRLTERERFRKVRWLNDGRHVIASRKQDGLSELWFVDTKAEHEKKRVWLGGSDVVLGAFDISADGQSLVASIKRPHQGWNLELFDLETKVWKKLTDSKAVENSPTFLPDGKVMYSADYDGVYNIYSLDLNAGEVDQLTQEVGGAFEPTWQEGSGLMYQSYDSDGYTLREIDQPRVLSGFDIKAKQAHFDYPEPVQQIAEKSEPEAYSPWSSLRPRTWLPILSADDQQSIVGISTDGADALGRHQYQVSASWDSENSLAAYNIVYQYDNRWLLQLERDHAFSTFTQSGKETYRIEQNDSALLQRSHIYHAFDDQLSLNAGLYLDTSREEQAPKFGAIAPYSGKEETLTGLALTFDNREAYLNVPGIGWGHYVDFVVETNELLNSDYNGEKYQGQWSSTWDLPGRTTATLRLAGGYADDEAKAFRLGGYDLGEEKALFGRDTQALRGYDESVQVGHRYATQRLNVTTWLGRVERNWGLYPVGVGDVSGSVFVDSGAIWDRTQSRKQLTSVGAALTVEAKIGYSFTLPVTLGYAHGFDDKLGKDKVYISVTSSF</sequence>
<evidence type="ECO:0000313" key="2">
    <source>
        <dbReference type="EMBL" id="PSW07205.1"/>
    </source>
</evidence>
<gene>
    <name evidence="2" type="ORF">C9I89_00290</name>
</gene>
<dbReference type="Gene3D" id="2.120.10.30">
    <property type="entry name" value="TolB, C-terminal domain"/>
    <property type="match status" value="1"/>
</dbReference>
<protein>
    <recommendedName>
        <fullName evidence="4">WD40 repeat protein</fullName>
    </recommendedName>
</protein>
<dbReference type="Proteomes" id="UP000240904">
    <property type="component" value="Unassembled WGS sequence"/>
</dbReference>
<feature type="chain" id="PRO_5015760077" description="WD40 repeat protein" evidence="1">
    <location>
        <begin position="24"/>
        <end position="942"/>
    </location>
</feature>
<dbReference type="InterPro" id="IPR011042">
    <property type="entry name" value="6-blade_b-propeller_TolB-like"/>
</dbReference>
<dbReference type="EMBL" id="PYMC01000001">
    <property type="protein sequence ID" value="PSW07205.1"/>
    <property type="molecule type" value="Genomic_DNA"/>
</dbReference>
<dbReference type="AlphaFoldDB" id="A0A2T3N4A8"/>
<evidence type="ECO:0000256" key="1">
    <source>
        <dbReference type="SAM" id="SignalP"/>
    </source>
</evidence>
<dbReference type="PANTHER" id="PTHR36842:SF1">
    <property type="entry name" value="PROTEIN TOLB"/>
    <property type="match status" value="1"/>
</dbReference>
<organism evidence="2 3">
    <name type="scientific">Photobacterium lipolyticum</name>
    <dbReference type="NCBI Taxonomy" id="266810"/>
    <lineage>
        <taxon>Bacteria</taxon>
        <taxon>Pseudomonadati</taxon>
        <taxon>Pseudomonadota</taxon>
        <taxon>Gammaproteobacteria</taxon>
        <taxon>Vibrionales</taxon>
        <taxon>Vibrionaceae</taxon>
        <taxon>Photobacterium</taxon>
    </lineage>
</organism>
<reference evidence="2 3" key="1">
    <citation type="submission" date="2018-03" db="EMBL/GenBank/DDBJ databases">
        <title>Whole genome sequencing of Histamine producing bacteria.</title>
        <authorList>
            <person name="Butler K."/>
        </authorList>
    </citation>
    <scope>NUCLEOTIDE SEQUENCE [LARGE SCALE GENOMIC DNA]</scope>
    <source>
        <strain evidence="2 3">DSM 16190</strain>
    </source>
</reference>
<dbReference type="OrthoDB" id="33879at2"/>
<evidence type="ECO:0008006" key="4">
    <source>
        <dbReference type="Google" id="ProtNLM"/>
    </source>
</evidence>
<dbReference type="PANTHER" id="PTHR36842">
    <property type="entry name" value="PROTEIN TOLB HOMOLOG"/>
    <property type="match status" value="1"/>
</dbReference>
<evidence type="ECO:0000313" key="3">
    <source>
        <dbReference type="Proteomes" id="UP000240904"/>
    </source>
</evidence>
<keyword evidence="1" id="KW-0732">Signal</keyword>
<dbReference type="RefSeq" id="WP_107281358.1">
    <property type="nucleotide sequence ID" value="NZ_PYMC01000001.1"/>
</dbReference>
<dbReference type="InterPro" id="IPR027268">
    <property type="entry name" value="Peptidase_M4/M1_CTD_sf"/>
</dbReference>
<feature type="signal peptide" evidence="1">
    <location>
        <begin position="1"/>
        <end position="23"/>
    </location>
</feature>
<comment type="caution">
    <text evidence="2">The sequence shown here is derived from an EMBL/GenBank/DDBJ whole genome shotgun (WGS) entry which is preliminary data.</text>
</comment>
<proteinExistence type="predicted"/>
<name>A0A2T3N4A8_9GAMM</name>